<reference evidence="2 3" key="1">
    <citation type="submission" date="2019-07" db="EMBL/GenBank/DDBJ databases">
        <title>Annotation for the trematode Paragonimus westermani.</title>
        <authorList>
            <person name="Choi Y.-J."/>
        </authorList>
    </citation>
    <scope>NUCLEOTIDE SEQUENCE [LARGE SCALE GENOMIC DNA]</scope>
    <source>
        <strain evidence="2">180907_Pwestermani</strain>
    </source>
</reference>
<comment type="caution">
    <text evidence="2">The sequence shown here is derived from an EMBL/GenBank/DDBJ whole genome shotgun (WGS) entry which is preliminary data.</text>
</comment>
<feature type="compositionally biased region" description="Polar residues" evidence="1">
    <location>
        <begin position="73"/>
        <end position="92"/>
    </location>
</feature>
<feature type="region of interest" description="Disordered" evidence="1">
    <location>
        <begin position="72"/>
        <end position="92"/>
    </location>
</feature>
<dbReference type="EMBL" id="JTDF01001096">
    <property type="protein sequence ID" value="KAF8570492.1"/>
    <property type="molecule type" value="Genomic_DNA"/>
</dbReference>
<sequence>MVVDGNAATRRVTDCPYEIQSSQESLHTQPTFVRAQSEPVVEMWSEQETECTAKVSASPCDYGTINNREEIDNQSMSSRSPVSDHSSANSVARQNDTCNKGCIGDISGNDASGLSCPEDHKSRAVNSHQVLQHNCSGPIVSCSFLCEPNYVPLTGKLDKESTQHLVGLHLGESPFDITENIYIPSRPAPVQTSNLPIPIRSPYATKQHCSVGSLASYVASSSVDDVFADELKEVSNTGPQQTHASVTLADYLENLNSHTPYTEPTIGGPQPFKPLPQLVNLRRITGLPKQMPKAYSPTTTNSLDELALTLKHSTSSESTGDSDANSPKANLCSVEYLVKRRAFLQTRLVERYMELISLMNEEMELTGRPPEDYNQCLHDYHAAQAAIKHLRSTDRPDQSNGSNSEQPTPPISVRDFNGVGQQESAIRSSTPGLPSPNGLLGSRLQETGFPLAAHTVRNASIKLSPSASSLLVTSRLSLQEEDQCKQKDNRSVPSRSPGNQIQVSRFFRHPSNYFRMSLWVNITSSISNSTVSIFPPLSYNLPPVPSERFSRLEQRCPQAHLKNATIAMYDISQTASRSLSSTTHPKSTTNLQKCGSLRTKFSK</sequence>
<organism evidence="2 3">
    <name type="scientific">Paragonimus westermani</name>
    <dbReference type="NCBI Taxonomy" id="34504"/>
    <lineage>
        <taxon>Eukaryota</taxon>
        <taxon>Metazoa</taxon>
        <taxon>Spiralia</taxon>
        <taxon>Lophotrochozoa</taxon>
        <taxon>Platyhelminthes</taxon>
        <taxon>Trematoda</taxon>
        <taxon>Digenea</taxon>
        <taxon>Plagiorchiida</taxon>
        <taxon>Troglotremata</taxon>
        <taxon>Troglotrematidae</taxon>
        <taxon>Paragonimus</taxon>
    </lineage>
</organism>
<protein>
    <submittedName>
        <fullName evidence="2">Uncharacterized protein</fullName>
    </submittedName>
</protein>
<evidence type="ECO:0000313" key="2">
    <source>
        <dbReference type="EMBL" id="KAF8570492.1"/>
    </source>
</evidence>
<dbReference type="OrthoDB" id="6257250at2759"/>
<gene>
    <name evidence="2" type="ORF">P879_02220</name>
</gene>
<evidence type="ECO:0000313" key="3">
    <source>
        <dbReference type="Proteomes" id="UP000699462"/>
    </source>
</evidence>
<proteinExistence type="predicted"/>
<evidence type="ECO:0000256" key="1">
    <source>
        <dbReference type="SAM" id="MobiDB-lite"/>
    </source>
</evidence>
<keyword evidence="3" id="KW-1185">Reference proteome</keyword>
<feature type="compositionally biased region" description="Polar residues" evidence="1">
    <location>
        <begin position="419"/>
        <end position="432"/>
    </location>
</feature>
<dbReference type="Proteomes" id="UP000699462">
    <property type="component" value="Unassembled WGS sequence"/>
</dbReference>
<name>A0A8T0DTI3_9TREM</name>
<feature type="region of interest" description="Disordered" evidence="1">
    <location>
        <begin position="390"/>
        <end position="441"/>
    </location>
</feature>
<dbReference type="AlphaFoldDB" id="A0A8T0DTI3"/>
<feature type="region of interest" description="Disordered" evidence="1">
    <location>
        <begin position="577"/>
        <end position="603"/>
    </location>
</feature>
<feature type="compositionally biased region" description="Polar residues" evidence="1">
    <location>
        <begin position="577"/>
        <end position="593"/>
    </location>
</feature>
<accession>A0A8T0DTI3</accession>